<feature type="region of interest" description="Disordered" evidence="6">
    <location>
        <begin position="135"/>
        <end position="173"/>
    </location>
</feature>
<dbReference type="EMBL" id="BMAR01000030">
    <property type="protein sequence ID" value="GFR49479.1"/>
    <property type="molecule type" value="Genomic_DNA"/>
</dbReference>
<evidence type="ECO:0000256" key="6">
    <source>
        <dbReference type="SAM" id="MobiDB-lite"/>
    </source>
</evidence>
<keyword evidence="3 5" id="KW-0378">Hydrolase</keyword>
<evidence type="ECO:0000256" key="4">
    <source>
        <dbReference type="ARBA" id="ARBA00023134"/>
    </source>
</evidence>
<comment type="function">
    <text evidence="5">Small GTPase required for proper localization of RNA polymerase II and III (RNAPII and RNAPIII). May act at an RNAP assembly step prior to nuclear import.</text>
</comment>
<evidence type="ECO:0000256" key="1">
    <source>
        <dbReference type="ARBA" id="ARBA00005290"/>
    </source>
</evidence>
<organism evidence="7 8">
    <name type="scientific">Astrephomene gubernaculifera</name>
    <dbReference type="NCBI Taxonomy" id="47775"/>
    <lineage>
        <taxon>Eukaryota</taxon>
        <taxon>Viridiplantae</taxon>
        <taxon>Chlorophyta</taxon>
        <taxon>core chlorophytes</taxon>
        <taxon>Chlorophyceae</taxon>
        <taxon>CS clade</taxon>
        <taxon>Chlamydomonadales</taxon>
        <taxon>Astrephomenaceae</taxon>
        <taxon>Astrephomene</taxon>
    </lineage>
</organism>
<feature type="compositionally biased region" description="Gly residues" evidence="6">
    <location>
        <begin position="155"/>
        <end position="164"/>
    </location>
</feature>
<dbReference type="PANTHER" id="PTHR21231">
    <property type="entry name" value="XPA-BINDING PROTEIN 1-RELATED"/>
    <property type="match status" value="1"/>
</dbReference>
<dbReference type="PANTHER" id="PTHR21231:SF3">
    <property type="entry name" value="GPN-LOOP GTPASE 2"/>
    <property type="match status" value="1"/>
</dbReference>
<dbReference type="InterPro" id="IPR027417">
    <property type="entry name" value="P-loop_NTPase"/>
</dbReference>
<reference evidence="7 8" key="1">
    <citation type="journal article" date="2021" name="Sci. Rep.">
        <title>Genome sequencing of the multicellular alga Astrephomene provides insights into convergent evolution of germ-soma differentiation.</title>
        <authorList>
            <person name="Yamashita S."/>
            <person name="Yamamoto K."/>
            <person name="Matsuzaki R."/>
            <person name="Suzuki S."/>
            <person name="Yamaguchi H."/>
            <person name="Hirooka S."/>
            <person name="Minakuchi Y."/>
            <person name="Miyagishima S."/>
            <person name="Kawachi M."/>
            <person name="Toyoda A."/>
            <person name="Nozaki H."/>
        </authorList>
    </citation>
    <scope>NUCLEOTIDE SEQUENCE [LARGE SCALE GENOMIC DNA]</scope>
    <source>
        <strain evidence="7 8">NIES-4017</strain>
    </source>
</reference>
<dbReference type="CDD" id="cd17871">
    <property type="entry name" value="GPN2"/>
    <property type="match status" value="1"/>
</dbReference>
<accession>A0AAD3DYN7</accession>
<evidence type="ECO:0000256" key="2">
    <source>
        <dbReference type="ARBA" id="ARBA00022741"/>
    </source>
</evidence>
<dbReference type="Gene3D" id="3.40.50.300">
    <property type="entry name" value="P-loop containing nucleotide triphosphate hydrolases"/>
    <property type="match status" value="1"/>
</dbReference>
<keyword evidence="8" id="KW-1185">Reference proteome</keyword>
<evidence type="ECO:0000256" key="3">
    <source>
        <dbReference type="ARBA" id="ARBA00022801"/>
    </source>
</evidence>
<dbReference type="InterPro" id="IPR004130">
    <property type="entry name" value="Gpn"/>
</dbReference>
<dbReference type="Proteomes" id="UP001054857">
    <property type="component" value="Unassembled WGS sequence"/>
</dbReference>
<name>A0AAD3DYN7_9CHLO</name>
<comment type="similarity">
    <text evidence="1 5">Belongs to the GPN-loop GTPase family.</text>
</comment>
<evidence type="ECO:0000256" key="5">
    <source>
        <dbReference type="RuleBase" id="RU365059"/>
    </source>
</evidence>
<dbReference type="AlphaFoldDB" id="A0AAD3DYN7"/>
<evidence type="ECO:0000313" key="7">
    <source>
        <dbReference type="EMBL" id="GFR49479.1"/>
    </source>
</evidence>
<dbReference type="GO" id="GO:0005525">
    <property type="term" value="F:GTP binding"/>
    <property type="evidence" value="ECO:0007669"/>
    <property type="project" value="UniProtKB-KW"/>
</dbReference>
<dbReference type="SUPFAM" id="SSF52540">
    <property type="entry name" value="P-loop containing nucleoside triphosphate hydrolases"/>
    <property type="match status" value="1"/>
</dbReference>
<sequence>MPFGQVVVGPPGSGKTTYCRGMQQFLQAAGRKVAIVNLDPANDMLPYEAAVDIADLVCLEEVMAELKLGPNGGLLYCMDYLAANLDWLHERLAPLEQDDTYLLFDCPGQVELLAAAGGGALRRTLASLTGEAGGGGGAGAGGAGEAKATGESGAAEGGTEGGNGSSSSSSSGGGGVVLRRCSYRLVAVQLVDAHLCTDPAKYLSALLLSLHTMLHLELPHINVLSKMDLIRQYGKLDFNLEFYMEVQDLGHLVAAMGGRPFSQKFRKLSAGLCEVVEEFGLVNFVPFAVQDKESLQRLMIAADKANGYCFSTLRAGHHMPYPPELLYGSAASGGVADRDIWLSMQEKYVEGEVTERE</sequence>
<keyword evidence="2 5" id="KW-0547">Nucleotide-binding</keyword>
<comment type="subunit">
    <text evidence="5">Binds to RNA polymerase II (RNAPII).</text>
</comment>
<feature type="non-terminal residue" evidence="7">
    <location>
        <position position="357"/>
    </location>
</feature>
<protein>
    <recommendedName>
        <fullName evidence="5">GPN-loop GTPase 2</fullName>
    </recommendedName>
</protein>
<dbReference type="Pfam" id="PF03029">
    <property type="entry name" value="ATP_bind_1"/>
    <property type="match status" value="2"/>
</dbReference>
<dbReference type="InterPro" id="IPR030231">
    <property type="entry name" value="Gpn2"/>
</dbReference>
<comment type="caution">
    <text evidence="7">The sequence shown here is derived from an EMBL/GenBank/DDBJ whole genome shotgun (WGS) entry which is preliminary data.</text>
</comment>
<dbReference type="GO" id="GO:0005737">
    <property type="term" value="C:cytoplasm"/>
    <property type="evidence" value="ECO:0007669"/>
    <property type="project" value="TreeGrafter"/>
</dbReference>
<evidence type="ECO:0000313" key="8">
    <source>
        <dbReference type="Proteomes" id="UP001054857"/>
    </source>
</evidence>
<keyword evidence="4 5" id="KW-0342">GTP-binding</keyword>
<proteinExistence type="inferred from homology"/>
<dbReference type="GO" id="GO:0003924">
    <property type="term" value="F:GTPase activity"/>
    <property type="evidence" value="ECO:0007669"/>
    <property type="project" value="TreeGrafter"/>
</dbReference>
<feature type="compositionally biased region" description="Gly residues" evidence="6">
    <location>
        <begin position="135"/>
        <end position="144"/>
    </location>
</feature>
<gene>
    <name evidence="7" type="ORF">Agub_g11418</name>
</gene>
<feature type="compositionally biased region" description="Low complexity" evidence="6">
    <location>
        <begin position="145"/>
        <end position="154"/>
    </location>
</feature>